<dbReference type="InterPro" id="IPR056729">
    <property type="entry name" value="GMPPB_C"/>
</dbReference>
<dbReference type="STRING" id="1344418.A0A1D2VLE5"/>
<dbReference type="GeneID" id="30964016"/>
<evidence type="ECO:0000313" key="9">
    <source>
        <dbReference type="Proteomes" id="UP000095038"/>
    </source>
</evidence>
<dbReference type="Proteomes" id="UP000095038">
    <property type="component" value="Unassembled WGS sequence"/>
</dbReference>
<gene>
    <name evidence="8" type="ORF">ASCRUDRAFT_32750</name>
</gene>
<dbReference type="SUPFAM" id="SSF51161">
    <property type="entry name" value="Trimeric LpxA-like enzymes"/>
    <property type="match status" value="1"/>
</dbReference>
<dbReference type="EC" id="2.7.7.13" evidence="3"/>
<dbReference type="Gene3D" id="2.160.10.10">
    <property type="entry name" value="Hexapeptide repeat proteins"/>
    <property type="match status" value="1"/>
</dbReference>
<evidence type="ECO:0000256" key="1">
    <source>
        <dbReference type="ARBA" id="ARBA00004823"/>
    </source>
</evidence>
<evidence type="ECO:0000259" key="7">
    <source>
        <dbReference type="Pfam" id="PF25087"/>
    </source>
</evidence>
<dbReference type="GO" id="GO:0004475">
    <property type="term" value="F:mannose-1-phosphate guanylyltransferase (GTP) activity"/>
    <property type="evidence" value="ECO:0007669"/>
    <property type="project" value="UniProtKB-EC"/>
</dbReference>
<comment type="pathway">
    <text evidence="1">Nucleotide-sugar biosynthesis; GDP-alpha-D-mannose biosynthesis; GDP-alpha-D-mannose from alpha-D-mannose 1-phosphate (GTP route): step 1/1.</text>
</comment>
<protein>
    <recommendedName>
        <fullName evidence="3">mannose-1-phosphate guanylyltransferase</fullName>
        <ecNumber evidence="3">2.7.7.13</ecNumber>
    </recommendedName>
</protein>
<dbReference type="RefSeq" id="XP_020048736.1">
    <property type="nucleotide sequence ID" value="XM_020190380.1"/>
</dbReference>
<dbReference type="Gene3D" id="3.90.550.10">
    <property type="entry name" value="Spore Coat Polysaccharide Biosynthesis Protein SpsA, Chain A"/>
    <property type="match status" value="1"/>
</dbReference>
<dbReference type="PROSITE" id="PS00101">
    <property type="entry name" value="HEXAPEP_TRANSFERASES"/>
    <property type="match status" value="1"/>
</dbReference>
<dbReference type="CDD" id="cd06428">
    <property type="entry name" value="M1P_guanylylT_A_like_N"/>
    <property type="match status" value="1"/>
</dbReference>
<dbReference type="InterPro" id="IPR005835">
    <property type="entry name" value="NTP_transferase_dom"/>
</dbReference>
<feature type="domain" description="Mannose-1-phosphate guanyltransferase C-terminal" evidence="7">
    <location>
        <begin position="295"/>
        <end position="420"/>
    </location>
</feature>
<keyword evidence="4 8" id="KW-0808">Transferase</keyword>
<evidence type="ECO:0000256" key="4">
    <source>
        <dbReference type="ARBA" id="ARBA00022679"/>
    </source>
</evidence>
<dbReference type="InterPro" id="IPR029044">
    <property type="entry name" value="Nucleotide-diphossugar_trans"/>
</dbReference>
<comment type="similarity">
    <text evidence="2">Belongs to the transferase hexapeptide repeat family.</text>
</comment>
<dbReference type="InterPro" id="IPR011004">
    <property type="entry name" value="Trimer_LpxA-like_sf"/>
</dbReference>
<dbReference type="Pfam" id="PF00483">
    <property type="entry name" value="NTP_transferase"/>
    <property type="match status" value="1"/>
</dbReference>
<organism evidence="8 9">
    <name type="scientific">Ascoidea rubescens DSM 1968</name>
    <dbReference type="NCBI Taxonomy" id="1344418"/>
    <lineage>
        <taxon>Eukaryota</taxon>
        <taxon>Fungi</taxon>
        <taxon>Dikarya</taxon>
        <taxon>Ascomycota</taxon>
        <taxon>Saccharomycotina</taxon>
        <taxon>Saccharomycetes</taxon>
        <taxon>Ascoideaceae</taxon>
        <taxon>Ascoidea</taxon>
    </lineage>
</organism>
<evidence type="ECO:0000256" key="2">
    <source>
        <dbReference type="ARBA" id="ARBA00007274"/>
    </source>
</evidence>
<evidence type="ECO:0000313" key="8">
    <source>
        <dbReference type="EMBL" id="ODV62429.1"/>
    </source>
</evidence>
<dbReference type="EMBL" id="KV454477">
    <property type="protein sequence ID" value="ODV62429.1"/>
    <property type="molecule type" value="Genomic_DNA"/>
</dbReference>
<dbReference type="InterPro" id="IPR050486">
    <property type="entry name" value="Mannose-1P_guanyltransferase"/>
</dbReference>
<comment type="catalytic activity">
    <reaction evidence="5">
        <text>alpha-D-mannose 1-phosphate + GTP + H(+) = GDP-alpha-D-mannose + diphosphate</text>
        <dbReference type="Rhea" id="RHEA:15229"/>
        <dbReference type="ChEBI" id="CHEBI:15378"/>
        <dbReference type="ChEBI" id="CHEBI:33019"/>
        <dbReference type="ChEBI" id="CHEBI:37565"/>
        <dbReference type="ChEBI" id="CHEBI:57527"/>
        <dbReference type="ChEBI" id="CHEBI:58409"/>
        <dbReference type="EC" id="2.7.7.13"/>
    </reaction>
</comment>
<dbReference type="SUPFAM" id="SSF53448">
    <property type="entry name" value="Nucleotide-diphospho-sugar transferases"/>
    <property type="match status" value="1"/>
</dbReference>
<accession>A0A1D2VLE5</accession>
<dbReference type="InterPro" id="IPR018357">
    <property type="entry name" value="Hexapep_transf_CS"/>
</dbReference>
<dbReference type="Pfam" id="PF25087">
    <property type="entry name" value="GMPPB_C"/>
    <property type="match status" value="1"/>
</dbReference>
<proteinExistence type="inferred from homology"/>
<dbReference type="InParanoid" id="A0A1D2VLE5"/>
<sequence>MTTGTTKAIILVGGDTRGTRFRPLSLDVPKPLFPIAGKPLLAHIIESLSELPSLKEIFLIGFYEESIFKDFLSEIKRSYPNIIIKYLREYKAMGTAGGLFHFRDEIKRNSPDNFFVIHADIICNFPFKEILEFYNDKNNYYNDLDCKTVIMGISKLPQNNEKSAENFGTIVSDLDDKVVHYVEKPESKVSNLINGGIYLFDSKYIINKIAKQKLKKEVLSNDDYHAEFVDSDVVSLEHDILSNLPDDESFFVYKTKSYWRQVKNPGSALIANELRLQDAYQKQKSFKTIPSSSNIIQPVFIDPSTVVSKTAKIGPFVSIGPNTFIADGVRIKNSIILDGVNVKPNACILNSIISNNSTIGKWARIEGTKIHVDDLLTYIEQNGVKFNKACILSSDSHVNDDIYVKNCVVLPNKSIKSDVKYEVVM</sequence>
<name>A0A1D2VLE5_9ASCO</name>
<dbReference type="OrthoDB" id="285674at2759"/>
<evidence type="ECO:0000256" key="5">
    <source>
        <dbReference type="ARBA" id="ARBA00047343"/>
    </source>
</evidence>
<reference evidence="9" key="1">
    <citation type="submission" date="2016-05" db="EMBL/GenBank/DDBJ databases">
        <title>Comparative genomics of biotechnologically important yeasts.</title>
        <authorList>
            <consortium name="DOE Joint Genome Institute"/>
            <person name="Riley R."/>
            <person name="Haridas S."/>
            <person name="Wolfe K.H."/>
            <person name="Lopes M.R."/>
            <person name="Hittinger C.T."/>
            <person name="Goker M."/>
            <person name="Salamov A."/>
            <person name="Wisecaver J."/>
            <person name="Long T.M."/>
            <person name="Aerts A.L."/>
            <person name="Barry K."/>
            <person name="Choi C."/>
            <person name="Clum A."/>
            <person name="Coughlan A.Y."/>
            <person name="Deshpande S."/>
            <person name="Douglass A.P."/>
            <person name="Hanson S.J."/>
            <person name="Klenk H.-P."/>
            <person name="Labutti K."/>
            <person name="Lapidus A."/>
            <person name="Lindquist E."/>
            <person name="Lipzen A."/>
            <person name="Meier-Kolthoff J.P."/>
            <person name="Ohm R.A."/>
            <person name="Otillar R.P."/>
            <person name="Pangilinan J."/>
            <person name="Peng Y."/>
            <person name="Rokas A."/>
            <person name="Rosa C.A."/>
            <person name="Scheuner C."/>
            <person name="Sibirny A.A."/>
            <person name="Slot J.C."/>
            <person name="Stielow J.B."/>
            <person name="Sun H."/>
            <person name="Kurtzman C.P."/>
            <person name="Blackwell M."/>
            <person name="Grigoriev I.V."/>
            <person name="Jeffries T.W."/>
        </authorList>
    </citation>
    <scope>NUCLEOTIDE SEQUENCE [LARGE SCALE GENOMIC DNA]</scope>
    <source>
        <strain evidence="9">DSM 1968</strain>
    </source>
</reference>
<dbReference type="PANTHER" id="PTHR22572">
    <property type="entry name" value="SUGAR-1-PHOSPHATE GUANYL TRANSFERASE"/>
    <property type="match status" value="1"/>
</dbReference>
<evidence type="ECO:0000259" key="6">
    <source>
        <dbReference type="Pfam" id="PF00483"/>
    </source>
</evidence>
<evidence type="ECO:0000256" key="3">
    <source>
        <dbReference type="ARBA" id="ARBA00012387"/>
    </source>
</evidence>
<keyword evidence="9" id="KW-1185">Reference proteome</keyword>
<feature type="domain" description="Nucleotidyl transferase" evidence="6">
    <location>
        <begin position="7"/>
        <end position="235"/>
    </location>
</feature>
<dbReference type="AlphaFoldDB" id="A0A1D2VLE5"/>